<evidence type="ECO:0000256" key="4">
    <source>
        <dbReference type="ARBA" id="ARBA00022679"/>
    </source>
</evidence>
<evidence type="ECO:0000256" key="3">
    <source>
        <dbReference type="ARBA" id="ARBA00022603"/>
    </source>
</evidence>
<sequence length="458" mass="50784">MFRALQRRTLATGNNRAILGELGNTVGPAPSTNPNGPSSPLLVKARPANKEPHTPLSRHLAETIRITGPISTAQFMRQALTHPMGGYYMKQDVFGTKGDFVTSPEISQMFGELIGVWLVAQWQQMGSPRKFNIVELGPGRGTLMSDVLRTVTQFKGFTEAIGSVNMVEASPYLRGVQSKLLTGEEVQDVRNDVVEKGVVQGRTEEKREGFQIHWHDGLESVERGLPIMLIAHEFFDAMPVYQFQMASDGWREVMVDTDDSSSTPHNFRYILSPGPTKASITLLKDPRYLRFKEGSRIEVSPDCYTYAHKIGERIKEDGGFALIADYGKNLIMSDTMRGIQSHKFVSALSKPGDSDLTADVDFSFLAKAFIDTGVKSYELMNQGDFLRSMGIVQRLQVLMKVADAAKRKDLASSYERLVGPSGVNGMGEIYKFMAVTREGDVTPYPFKPLTVDVPKEAK</sequence>
<comment type="function">
    <text evidence="7">Arginine methyltransferase involved in the assembly or stability of mitochondrial NADH:ubiquinone oxidoreductase complex (complex I).</text>
</comment>
<comment type="subcellular location">
    <subcellularLocation>
        <location evidence="1 7">Mitochondrion</location>
    </subcellularLocation>
</comment>
<dbReference type="EC" id="2.1.1.320" evidence="7"/>
<proteinExistence type="inferred from homology"/>
<gene>
    <name evidence="8" type="ORF">BCR33DRAFT_845984</name>
</gene>
<organism evidence="8 9">
    <name type="scientific">Rhizoclosmatium globosum</name>
    <dbReference type="NCBI Taxonomy" id="329046"/>
    <lineage>
        <taxon>Eukaryota</taxon>
        <taxon>Fungi</taxon>
        <taxon>Fungi incertae sedis</taxon>
        <taxon>Chytridiomycota</taxon>
        <taxon>Chytridiomycota incertae sedis</taxon>
        <taxon>Chytridiomycetes</taxon>
        <taxon>Chytridiales</taxon>
        <taxon>Chytriomycetaceae</taxon>
        <taxon>Rhizoclosmatium</taxon>
    </lineage>
</organism>
<accession>A0A1Y2CY85</accession>
<evidence type="ECO:0000256" key="1">
    <source>
        <dbReference type="ARBA" id="ARBA00004173"/>
    </source>
</evidence>
<dbReference type="OrthoDB" id="5595109at2759"/>
<evidence type="ECO:0000256" key="5">
    <source>
        <dbReference type="ARBA" id="ARBA00023128"/>
    </source>
</evidence>
<dbReference type="PANTHER" id="PTHR12049:SF7">
    <property type="entry name" value="PROTEIN ARGININE METHYLTRANSFERASE NDUFAF7, MITOCHONDRIAL"/>
    <property type="match status" value="1"/>
</dbReference>
<dbReference type="GO" id="GO:0005739">
    <property type="term" value="C:mitochondrion"/>
    <property type="evidence" value="ECO:0007669"/>
    <property type="project" value="UniProtKB-SubCell"/>
</dbReference>
<dbReference type="PANTHER" id="PTHR12049">
    <property type="entry name" value="PROTEIN ARGININE METHYLTRANSFERASE NDUFAF7, MITOCHONDRIAL"/>
    <property type="match status" value="1"/>
</dbReference>
<dbReference type="GO" id="GO:0035243">
    <property type="term" value="F:protein-arginine omega-N symmetric methyltransferase activity"/>
    <property type="evidence" value="ECO:0007669"/>
    <property type="project" value="UniProtKB-EC"/>
</dbReference>
<dbReference type="Gene3D" id="3.40.50.12710">
    <property type="match status" value="1"/>
</dbReference>
<comment type="caution">
    <text evidence="8">The sequence shown here is derived from an EMBL/GenBank/DDBJ whole genome shotgun (WGS) entry which is preliminary data.</text>
</comment>
<dbReference type="InterPro" id="IPR038375">
    <property type="entry name" value="NDUFAF7_sf"/>
</dbReference>
<evidence type="ECO:0000313" key="8">
    <source>
        <dbReference type="EMBL" id="ORY52002.1"/>
    </source>
</evidence>
<dbReference type="STRING" id="329046.A0A1Y2CY85"/>
<reference evidence="8 9" key="1">
    <citation type="submission" date="2016-07" db="EMBL/GenBank/DDBJ databases">
        <title>Pervasive Adenine N6-methylation of Active Genes in Fungi.</title>
        <authorList>
            <consortium name="DOE Joint Genome Institute"/>
            <person name="Mondo S.J."/>
            <person name="Dannebaum R.O."/>
            <person name="Kuo R.C."/>
            <person name="Labutti K."/>
            <person name="Haridas S."/>
            <person name="Kuo A."/>
            <person name="Salamov A."/>
            <person name="Ahrendt S.R."/>
            <person name="Lipzen A."/>
            <person name="Sullivan W."/>
            <person name="Andreopoulos W.B."/>
            <person name="Clum A."/>
            <person name="Lindquist E."/>
            <person name="Daum C."/>
            <person name="Ramamoorthy G.K."/>
            <person name="Gryganskyi A."/>
            <person name="Culley D."/>
            <person name="Magnuson J.K."/>
            <person name="James T.Y."/>
            <person name="O'Malley M.A."/>
            <person name="Stajich J.E."/>
            <person name="Spatafora J.W."/>
            <person name="Visel A."/>
            <person name="Grigoriev I.V."/>
        </authorList>
    </citation>
    <scope>NUCLEOTIDE SEQUENCE [LARGE SCALE GENOMIC DNA]</scope>
    <source>
        <strain evidence="8 9">JEL800</strain>
    </source>
</reference>
<keyword evidence="5 7" id="KW-0496">Mitochondrion</keyword>
<dbReference type="EMBL" id="MCGO01000004">
    <property type="protein sequence ID" value="ORY52002.1"/>
    <property type="molecule type" value="Genomic_DNA"/>
</dbReference>
<name>A0A1Y2CY85_9FUNG</name>
<evidence type="ECO:0000256" key="7">
    <source>
        <dbReference type="RuleBase" id="RU364114"/>
    </source>
</evidence>
<comment type="catalytic activity">
    <reaction evidence="6 7">
        <text>L-arginyl-[protein] + 2 S-adenosyl-L-methionine = N(omega),N(omega)'-dimethyl-L-arginyl-[protein] + 2 S-adenosyl-L-homocysteine + 2 H(+)</text>
        <dbReference type="Rhea" id="RHEA:48108"/>
        <dbReference type="Rhea" id="RHEA-COMP:10532"/>
        <dbReference type="Rhea" id="RHEA-COMP:11992"/>
        <dbReference type="ChEBI" id="CHEBI:15378"/>
        <dbReference type="ChEBI" id="CHEBI:29965"/>
        <dbReference type="ChEBI" id="CHEBI:57856"/>
        <dbReference type="ChEBI" id="CHEBI:59789"/>
        <dbReference type="ChEBI" id="CHEBI:88221"/>
        <dbReference type="EC" id="2.1.1.320"/>
    </reaction>
</comment>
<evidence type="ECO:0000256" key="2">
    <source>
        <dbReference type="ARBA" id="ARBA00005891"/>
    </source>
</evidence>
<keyword evidence="3 7" id="KW-0489">Methyltransferase</keyword>
<dbReference type="Proteomes" id="UP000193642">
    <property type="component" value="Unassembled WGS sequence"/>
</dbReference>
<dbReference type="SUPFAM" id="SSF53335">
    <property type="entry name" value="S-adenosyl-L-methionine-dependent methyltransferases"/>
    <property type="match status" value="1"/>
</dbReference>
<dbReference type="Pfam" id="PF02636">
    <property type="entry name" value="Methyltransf_28"/>
    <property type="match status" value="1"/>
</dbReference>
<keyword evidence="4 7" id="KW-0808">Transferase</keyword>
<keyword evidence="9" id="KW-1185">Reference proteome</keyword>
<comment type="similarity">
    <text evidence="2 7">Belongs to the NDUFAF7 family.</text>
</comment>
<dbReference type="GO" id="GO:0032981">
    <property type="term" value="P:mitochondrial respiratory chain complex I assembly"/>
    <property type="evidence" value="ECO:0007669"/>
    <property type="project" value="TreeGrafter"/>
</dbReference>
<dbReference type="InterPro" id="IPR003788">
    <property type="entry name" value="NDUFAF7"/>
</dbReference>
<evidence type="ECO:0000313" key="9">
    <source>
        <dbReference type="Proteomes" id="UP000193642"/>
    </source>
</evidence>
<protein>
    <recommendedName>
        <fullName evidence="7">Protein arginine methyltransferase NDUFAF7</fullName>
        <ecNumber evidence="7">2.1.1.320</ecNumber>
    </recommendedName>
</protein>
<dbReference type="GO" id="GO:0032259">
    <property type="term" value="P:methylation"/>
    <property type="evidence" value="ECO:0007669"/>
    <property type="project" value="UniProtKB-KW"/>
</dbReference>
<evidence type="ECO:0000256" key="6">
    <source>
        <dbReference type="ARBA" id="ARBA00048612"/>
    </source>
</evidence>
<dbReference type="AlphaFoldDB" id="A0A1Y2CY85"/>
<dbReference type="InterPro" id="IPR029063">
    <property type="entry name" value="SAM-dependent_MTases_sf"/>
</dbReference>